<dbReference type="PIRSF" id="PIRSF000099">
    <property type="entry name" value="Histidinol_dh"/>
    <property type="match status" value="1"/>
</dbReference>
<comment type="function">
    <text evidence="1 12">Catalyzes the sequential NAD-dependent oxidations of L-histidinol to L-histidinaldehyde and then to L-histidine.</text>
</comment>
<dbReference type="GO" id="GO:0005829">
    <property type="term" value="C:cytosol"/>
    <property type="evidence" value="ECO:0007669"/>
    <property type="project" value="TreeGrafter"/>
</dbReference>
<sequence>MSKRGGQQMNVIKYPQKEEWDELLKRPVMNVDTLRETVCRVLDDVKTGGDRAVMAYEKQFDHVELERLAVTEEEMDEAERLVSPELKDALRLAHDNIGKFHASQRFETTKVEVRPGVTCWQKAVPIERVGLYIPGGTAPLFSTVLMLATPAKIAGCREIVLCTPPGRDGKVHPAILCAARVAGVNRIFKAGGVQAIGAMAYGTESVPKVYKIFGPGNQYVMAAKQQVSLHDVAIDMPAGPSEVEVLADAGSNPVFVAADLLSQAEHGVDSQVLLVTTDEALVGKVQDEVERQLAALPRKEIAEQALAHSKLVVVRDMDEALELTNRYAPEHLIIETADYMQAAERVVNAGSVFLGSYTPESAGDYASGTNHTLPTNGYATAYSGVNLDSYHRKITFQELTPQGVRAIGPAVELMAAGEHLDAHRNAMTVRLESIKTEMK</sequence>
<comment type="cofactor">
    <cofactor evidence="12 17">
        <name>Zn(2+)</name>
        <dbReference type="ChEBI" id="CHEBI:29105"/>
    </cofactor>
    <text evidence="12 17">Binds 1 zinc ion per subunit.</text>
</comment>
<dbReference type="Gene3D" id="1.20.5.1300">
    <property type="match status" value="1"/>
</dbReference>
<reference evidence="19 20" key="1">
    <citation type="submission" date="2011-03" db="EMBL/GenBank/DDBJ databases">
        <authorList>
            <person name="Weinstock G."/>
            <person name="Sodergren E."/>
            <person name="Clifton S."/>
            <person name="Fulton L."/>
            <person name="Fulton B."/>
            <person name="Courtney L."/>
            <person name="Fronick C."/>
            <person name="Harrison M."/>
            <person name="Strong C."/>
            <person name="Farmer C."/>
            <person name="Delahaunty K."/>
            <person name="Markovic C."/>
            <person name="Hall O."/>
            <person name="Minx P."/>
            <person name="Tomlinson C."/>
            <person name="Mitreva M."/>
            <person name="Hou S."/>
            <person name="Chen J."/>
            <person name="Wollam A."/>
            <person name="Pepin K.H."/>
            <person name="Johnson M."/>
            <person name="Bhonagiri V."/>
            <person name="Zhang X."/>
            <person name="Suruliraj S."/>
            <person name="Warren W."/>
            <person name="Chinwalla A."/>
            <person name="Mardis E.R."/>
            <person name="Wilson R.K."/>
        </authorList>
    </citation>
    <scope>NUCLEOTIDE SEQUENCE [LARGE SCALE GENOMIC DNA]</scope>
    <source>
        <strain evidence="19 20">YIT 11840</strain>
    </source>
</reference>
<dbReference type="InterPro" id="IPR012131">
    <property type="entry name" value="Hstdl_DH"/>
</dbReference>
<feature type="binding site" evidence="12 15">
    <location>
        <position position="217"/>
    </location>
    <ligand>
        <name>NAD(+)</name>
        <dbReference type="ChEBI" id="CHEBI:57540"/>
    </ligand>
</feature>
<dbReference type="UniPathway" id="UPA00031">
    <property type="reaction ID" value="UER00014"/>
</dbReference>
<feature type="binding site" evidence="12 15">
    <location>
        <position position="194"/>
    </location>
    <ligand>
        <name>NAD(+)</name>
        <dbReference type="ChEBI" id="CHEBI:57540"/>
    </ligand>
</feature>
<feature type="binding site" evidence="12 16">
    <location>
        <position position="423"/>
    </location>
    <ligand>
        <name>substrate</name>
    </ligand>
</feature>
<dbReference type="NCBIfam" id="TIGR00069">
    <property type="entry name" value="hisD"/>
    <property type="match status" value="1"/>
</dbReference>
<feature type="binding site" evidence="12 16">
    <location>
        <position position="241"/>
    </location>
    <ligand>
        <name>substrate</name>
    </ligand>
</feature>
<organism evidence="19 20">
    <name type="scientific">Paraprevotella clara YIT 11840</name>
    <dbReference type="NCBI Taxonomy" id="762968"/>
    <lineage>
        <taxon>Bacteria</taxon>
        <taxon>Pseudomonadati</taxon>
        <taxon>Bacteroidota</taxon>
        <taxon>Bacteroidia</taxon>
        <taxon>Bacteroidales</taxon>
        <taxon>Prevotellaceae</taxon>
        <taxon>Paraprevotella</taxon>
    </lineage>
</organism>
<keyword evidence="5 12" id="KW-0028">Amino-acid biosynthesis</keyword>
<feature type="binding site" evidence="12 16">
    <location>
        <position position="418"/>
    </location>
    <ligand>
        <name>substrate</name>
    </ligand>
</feature>
<evidence type="ECO:0000256" key="14">
    <source>
        <dbReference type="PIRSR" id="PIRSR000099-1"/>
    </source>
</evidence>
<dbReference type="EMBL" id="AFFY01000022">
    <property type="protein sequence ID" value="EHH00255.1"/>
    <property type="molecule type" value="Genomic_DNA"/>
</dbReference>
<feature type="binding site" evidence="12 16">
    <location>
        <position position="266"/>
    </location>
    <ligand>
        <name>substrate</name>
    </ligand>
</feature>
<dbReference type="PATRIC" id="fig|762968.3.peg.1332"/>
<comment type="catalytic activity">
    <reaction evidence="11 12">
        <text>L-histidinol + 2 NAD(+) + H2O = L-histidine + 2 NADH + 3 H(+)</text>
        <dbReference type="Rhea" id="RHEA:20641"/>
        <dbReference type="ChEBI" id="CHEBI:15377"/>
        <dbReference type="ChEBI" id="CHEBI:15378"/>
        <dbReference type="ChEBI" id="CHEBI:57540"/>
        <dbReference type="ChEBI" id="CHEBI:57595"/>
        <dbReference type="ChEBI" id="CHEBI:57699"/>
        <dbReference type="ChEBI" id="CHEBI:57945"/>
        <dbReference type="EC" id="1.1.1.23"/>
    </reaction>
</comment>
<dbReference type="Pfam" id="PF00815">
    <property type="entry name" value="Histidinol_dh"/>
    <property type="match status" value="1"/>
</dbReference>
<dbReference type="Gene3D" id="3.40.50.1980">
    <property type="entry name" value="Nitrogenase molybdenum iron protein domain"/>
    <property type="match status" value="2"/>
</dbReference>
<dbReference type="PANTHER" id="PTHR21256:SF2">
    <property type="entry name" value="HISTIDINE BIOSYNTHESIS TRIFUNCTIONAL PROTEIN"/>
    <property type="match status" value="1"/>
</dbReference>
<evidence type="ECO:0000256" key="5">
    <source>
        <dbReference type="ARBA" id="ARBA00022605"/>
    </source>
</evidence>
<evidence type="ECO:0000256" key="9">
    <source>
        <dbReference type="ARBA" id="ARBA00023027"/>
    </source>
</evidence>
<dbReference type="EC" id="1.1.1.23" evidence="4 12"/>
<feature type="binding site" evidence="12 17">
    <location>
        <position position="364"/>
    </location>
    <ligand>
        <name>Zn(2+)</name>
        <dbReference type="ChEBI" id="CHEBI:29105"/>
    </ligand>
</feature>
<feature type="binding site" evidence="12 16">
    <location>
        <position position="331"/>
    </location>
    <ligand>
        <name>substrate</name>
    </ligand>
</feature>
<dbReference type="FunFam" id="3.40.50.1980:FF:000001">
    <property type="entry name" value="Histidinol dehydrogenase"/>
    <property type="match status" value="1"/>
</dbReference>
<evidence type="ECO:0000256" key="6">
    <source>
        <dbReference type="ARBA" id="ARBA00022723"/>
    </source>
</evidence>
<dbReference type="Proteomes" id="UP000003598">
    <property type="component" value="Unassembled WGS sequence"/>
</dbReference>
<feature type="active site" description="Proton acceptor" evidence="12 14">
    <location>
        <position position="330"/>
    </location>
</feature>
<dbReference type="HOGENOM" id="CLU_006732_3_0_10"/>
<keyword evidence="6 12" id="KW-0479">Metal-binding</keyword>
<dbReference type="PRINTS" id="PR00083">
    <property type="entry name" value="HOLDHDRGNASE"/>
</dbReference>
<dbReference type="PANTHER" id="PTHR21256">
    <property type="entry name" value="HISTIDINOL DEHYDROGENASE HDH"/>
    <property type="match status" value="1"/>
</dbReference>
<protein>
    <recommendedName>
        <fullName evidence="4 12">Histidinol dehydrogenase</fullName>
        <shortName evidence="12">HDH</shortName>
        <ecNumber evidence="4 12">1.1.1.23</ecNumber>
    </recommendedName>
</protein>
<feature type="binding site" evidence="12 17">
    <location>
        <position position="423"/>
    </location>
    <ligand>
        <name>Zn(2+)</name>
        <dbReference type="ChEBI" id="CHEBI:29105"/>
    </ligand>
</feature>
<proteinExistence type="inferred from homology"/>
<dbReference type="FunFam" id="3.40.50.1980:FF:000002">
    <property type="entry name" value="Histidinol dehydrogenase, chloroplastic"/>
    <property type="match status" value="1"/>
</dbReference>
<dbReference type="GO" id="GO:0008270">
    <property type="term" value="F:zinc ion binding"/>
    <property type="evidence" value="ECO:0007669"/>
    <property type="project" value="UniProtKB-UniRule"/>
</dbReference>
<name>G5SQ52_9BACT</name>
<keyword evidence="20" id="KW-1185">Reference proteome</keyword>
<dbReference type="InterPro" id="IPR001692">
    <property type="entry name" value="Histidinol_DH_CS"/>
</dbReference>
<evidence type="ECO:0000256" key="10">
    <source>
        <dbReference type="ARBA" id="ARBA00023102"/>
    </source>
</evidence>
<dbReference type="HAMAP" id="MF_01024">
    <property type="entry name" value="HisD"/>
    <property type="match status" value="1"/>
</dbReference>
<dbReference type="InterPro" id="IPR016161">
    <property type="entry name" value="Ald_DH/histidinol_DH"/>
</dbReference>
<keyword evidence="8 12" id="KW-0560">Oxidoreductase</keyword>
<evidence type="ECO:0000256" key="4">
    <source>
        <dbReference type="ARBA" id="ARBA00012965"/>
    </source>
</evidence>
<evidence type="ECO:0000313" key="19">
    <source>
        <dbReference type="EMBL" id="EHH00255.1"/>
    </source>
</evidence>
<keyword evidence="9 12" id="KW-0520">NAD</keyword>
<dbReference type="eggNOG" id="COG0141">
    <property type="taxonomic scope" value="Bacteria"/>
</dbReference>
<dbReference type="PROSITE" id="PS00611">
    <property type="entry name" value="HISOL_DEHYDROGENASE"/>
    <property type="match status" value="1"/>
</dbReference>
<dbReference type="GO" id="GO:0051287">
    <property type="term" value="F:NAD binding"/>
    <property type="evidence" value="ECO:0007669"/>
    <property type="project" value="InterPro"/>
</dbReference>
<dbReference type="OrthoDB" id="9805269at2"/>
<comment type="caution">
    <text evidence="19">The sequence shown here is derived from an EMBL/GenBank/DDBJ whole genome shotgun (WGS) entry which is preliminary data.</text>
</comment>
<feature type="binding site" evidence="12 17">
    <location>
        <position position="263"/>
    </location>
    <ligand>
        <name>Zn(2+)</name>
        <dbReference type="ChEBI" id="CHEBI:29105"/>
    </ligand>
</feature>
<dbReference type="STRING" id="762968.HMPREF9441_01489"/>
<evidence type="ECO:0000256" key="8">
    <source>
        <dbReference type="ARBA" id="ARBA00023002"/>
    </source>
</evidence>
<dbReference type="CDD" id="cd06572">
    <property type="entry name" value="Histidinol_dh"/>
    <property type="match status" value="1"/>
</dbReference>
<evidence type="ECO:0000256" key="3">
    <source>
        <dbReference type="ARBA" id="ARBA00010178"/>
    </source>
</evidence>
<feature type="binding site" evidence="12 16">
    <location>
        <position position="364"/>
    </location>
    <ligand>
        <name>substrate</name>
    </ligand>
</feature>
<evidence type="ECO:0000256" key="15">
    <source>
        <dbReference type="PIRSR" id="PIRSR000099-2"/>
    </source>
</evidence>
<dbReference type="GO" id="GO:0000105">
    <property type="term" value="P:L-histidine biosynthetic process"/>
    <property type="evidence" value="ECO:0007669"/>
    <property type="project" value="UniProtKB-UniRule"/>
</dbReference>
<feature type="binding site" evidence="12 16">
    <location>
        <position position="263"/>
    </location>
    <ligand>
        <name>substrate</name>
    </ligand>
</feature>
<evidence type="ECO:0000256" key="2">
    <source>
        <dbReference type="ARBA" id="ARBA00004940"/>
    </source>
</evidence>
<feature type="binding site" evidence="12 17">
    <location>
        <position position="266"/>
    </location>
    <ligand>
        <name>Zn(2+)</name>
        <dbReference type="ChEBI" id="CHEBI:29105"/>
    </ligand>
</feature>
<dbReference type="InterPro" id="IPR022695">
    <property type="entry name" value="Histidinol_DH_monofunct"/>
</dbReference>
<evidence type="ECO:0000256" key="13">
    <source>
        <dbReference type="PIRNR" id="PIRNR000099"/>
    </source>
</evidence>
<keyword evidence="7 12" id="KW-0862">Zinc</keyword>
<evidence type="ECO:0000256" key="1">
    <source>
        <dbReference type="ARBA" id="ARBA00003850"/>
    </source>
</evidence>
<dbReference type="GO" id="GO:0004399">
    <property type="term" value="F:histidinol dehydrogenase activity"/>
    <property type="evidence" value="ECO:0007669"/>
    <property type="project" value="UniProtKB-UniRule"/>
</dbReference>
<accession>G5SQ52</accession>
<comment type="pathway">
    <text evidence="2 12">Amino-acid biosynthesis; L-histidine biosynthesis; L-histidine from 5-phospho-alpha-D-ribose 1-diphosphate: step 9/9.</text>
</comment>
<keyword evidence="10 12" id="KW-0368">Histidine biosynthesis</keyword>
<gene>
    <name evidence="12" type="primary">hisD</name>
    <name evidence="19" type="ORF">HMPREF9441_01489</name>
</gene>
<dbReference type="AlphaFoldDB" id="G5SQ52"/>
<comment type="similarity">
    <text evidence="3 12 13 18">Belongs to the histidinol dehydrogenase family.</text>
</comment>
<evidence type="ECO:0000256" key="18">
    <source>
        <dbReference type="RuleBase" id="RU004175"/>
    </source>
</evidence>
<evidence type="ECO:0000256" key="7">
    <source>
        <dbReference type="ARBA" id="ARBA00022833"/>
    </source>
</evidence>
<evidence type="ECO:0000256" key="17">
    <source>
        <dbReference type="PIRSR" id="PIRSR000099-4"/>
    </source>
</evidence>
<evidence type="ECO:0000313" key="20">
    <source>
        <dbReference type="Proteomes" id="UP000003598"/>
    </source>
</evidence>
<evidence type="ECO:0000256" key="11">
    <source>
        <dbReference type="ARBA" id="ARBA00049489"/>
    </source>
</evidence>
<dbReference type="SUPFAM" id="SSF53720">
    <property type="entry name" value="ALDH-like"/>
    <property type="match status" value="1"/>
</dbReference>
<evidence type="ECO:0000256" key="16">
    <source>
        <dbReference type="PIRSR" id="PIRSR000099-3"/>
    </source>
</evidence>
<evidence type="ECO:0000256" key="12">
    <source>
        <dbReference type="HAMAP-Rule" id="MF_01024"/>
    </source>
</evidence>
<feature type="active site" description="Proton acceptor" evidence="12 14">
    <location>
        <position position="331"/>
    </location>
</feature>
<feature type="binding site" evidence="12 15">
    <location>
        <position position="132"/>
    </location>
    <ligand>
        <name>NAD(+)</name>
        <dbReference type="ChEBI" id="CHEBI:57540"/>
    </ligand>
</feature>